<dbReference type="GO" id="GO:0006298">
    <property type="term" value="P:mismatch repair"/>
    <property type="evidence" value="ECO:0007669"/>
    <property type="project" value="TreeGrafter"/>
</dbReference>
<comment type="cofactor">
    <cofactor evidence="8">
        <name>Mn(2+)</name>
        <dbReference type="ChEBI" id="CHEBI:29035"/>
    </cofactor>
    <cofactor evidence="8">
        <name>Mg(2+)</name>
        <dbReference type="ChEBI" id="CHEBI:18420"/>
    </cofactor>
    <text evidence="8">Manganese or magnesium. Binds 1 divalent metal ion per monomer in the absence of substrate. May bind a second metal ion after substrate binding.</text>
</comment>
<dbReference type="EC" id="3.1.26.4" evidence="9"/>
<dbReference type="OMA" id="REECRFF"/>
<evidence type="ECO:0000256" key="7">
    <source>
        <dbReference type="ARBA" id="ARBA00022801"/>
    </source>
</evidence>
<keyword evidence="4 8" id="KW-0540">Nuclease</keyword>
<dbReference type="PANTHER" id="PTHR10954">
    <property type="entry name" value="RIBONUCLEASE H2 SUBUNIT A"/>
    <property type="match status" value="1"/>
</dbReference>
<dbReference type="Gene3D" id="1.10.10.460">
    <property type="entry name" value="Ribonuclease hii. Domain 2"/>
    <property type="match status" value="1"/>
</dbReference>
<dbReference type="RefSeq" id="XP_013229217.1">
    <property type="nucleotide sequence ID" value="XM_013373763.1"/>
</dbReference>
<reference evidence="12" key="1">
    <citation type="submission" date="2013-10" db="EMBL/GenBank/DDBJ databases">
        <title>Genomic analysis of the causative agents of coccidiosis in chickens.</title>
        <authorList>
            <person name="Reid A.J."/>
            <person name="Blake D."/>
            <person name="Billington K."/>
            <person name="Browne H."/>
            <person name="Dunn M."/>
            <person name="Hung S."/>
            <person name="Kawahara F."/>
            <person name="Miranda-Saavedra D."/>
            <person name="Mourier T."/>
            <person name="Nagra H."/>
            <person name="Otto T.D."/>
            <person name="Rawlings N."/>
            <person name="Sanchez A."/>
            <person name="Sanders M."/>
            <person name="Subramaniam C."/>
            <person name="Tay Y."/>
            <person name="Dear P."/>
            <person name="Doerig C."/>
            <person name="Gruber A."/>
            <person name="Parkinson J."/>
            <person name="Shirley M."/>
            <person name="Wan K.L."/>
            <person name="Berriman M."/>
            <person name="Tomley F."/>
            <person name="Pain A."/>
        </authorList>
    </citation>
    <scope>NUCLEOTIDE SEQUENCE [LARGE SCALE GENOMIC DNA]</scope>
    <source>
        <strain evidence="12">Houghton</strain>
    </source>
</reference>
<name>U6KKF2_EIMTE</name>
<evidence type="ECO:0000256" key="6">
    <source>
        <dbReference type="ARBA" id="ARBA00022759"/>
    </source>
</evidence>
<comment type="catalytic activity">
    <reaction evidence="1 8 9">
        <text>Endonucleolytic cleavage to 5'-phosphomonoester.</text>
        <dbReference type="EC" id="3.1.26.4"/>
    </reaction>
</comment>
<keyword evidence="5 8" id="KW-0479">Metal-binding</keyword>
<dbReference type="PROSITE" id="PS51975">
    <property type="entry name" value="RNASE_H_2"/>
    <property type="match status" value="1"/>
</dbReference>
<dbReference type="EMBL" id="HG673835">
    <property type="protein sequence ID" value="CDJ38379.1"/>
    <property type="molecule type" value="Genomic_DNA"/>
</dbReference>
<dbReference type="FunFam" id="3.30.420.10:FF:000016">
    <property type="entry name" value="Ribonuclease"/>
    <property type="match status" value="1"/>
</dbReference>
<evidence type="ECO:0000256" key="10">
    <source>
        <dbReference type="SAM" id="MobiDB-lite"/>
    </source>
</evidence>
<dbReference type="Pfam" id="PF01351">
    <property type="entry name" value="RNase_HII"/>
    <property type="match status" value="1"/>
</dbReference>
<gene>
    <name evidence="12" type="ORF">ETH_00026710</name>
</gene>
<dbReference type="GO" id="GO:0003723">
    <property type="term" value="F:RNA binding"/>
    <property type="evidence" value="ECO:0007669"/>
    <property type="project" value="UniProtKB-UniRule"/>
</dbReference>
<accession>U6KKF2</accession>
<dbReference type="InterPro" id="IPR012337">
    <property type="entry name" value="RNaseH-like_sf"/>
</dbReference>
<dbReference type="InterPro" id="IPR023160">
    <property type="entry name" value="RNase_HII_hlx-loop-hlx_cap_dom"/>
</dbReference>
<dbReference type="VEuPathDB" id="ToxoDB:ETH2_1344600"/>
<evidence type="ECO:0000259" key="11">
    <source>
        <dbReference type="PROSITE" id="PS51975"/>
    </source>
</evidence>
<feature type="region of interest" description="Disordered" evidence="10">
    <location>
        <begin position="206"/>
        <end position="244"/>
    </location>
</feature>
<comment type="function">
    <text evidence="9">Endonuclease that specifically degrades the RNA of RNA-DNA hybrids.</text>
</comment>
<comment type="cofactor">
    <cofactor evidence="2">
        <name>Mg(2+)</name>
        <dbReference type="ChEBI" id="CHEBI:18420"/>
    </cofactor>
</comment>
<dbReference type="CDD" id="cd07181">
    <property type="entry name" value="RNase_HII_eukaryota_like"/>
    <property type="match status" value="1"/>
</dbReference>
<evidence type="ECO:0000256" key="8">
    <source>
        <dbReference type="PROSITE-ProRule" id="PRU01319"/>
    </source>
</evidence>
<feature type="domain" description="RNase H type-2" evidence="11">
    <location>
        <begin position="17"/>
        <end position="233"/>
    </location>
</feature>
<dbReference type="NCBIfam" id="TIGR00729">
    <property type="entry name" value="ribonuclease HII"/>
    <property type="match status" value="1"/>
</dbReference>
<feature type="binding site" evidence="8">
    <location>
        <position position="23"/>
    </location>
    <ligand>
        <name>a divalent metal cation</name>
        <dbReference type="ChEBI" id="CHEBI:60240"/>
    </ligand>
</feature>
<dbReference type="GO" id="GO:0046872">
    <property type="term" value="F:metal ion binding"/>
    <property type="evidence" value="ECO:0007669"/>
    <property type="project" value="UniProtKB-KW"/>
</dbReference>
<evidence type="ECO:0000313" key="12">
    <source>
        <dbReference type="EMBL" id="CDJ38379.1"/>
    </source>
</evidence>
<proteinExistence type="inferred from homology"/>
<keyword evidence="13" id="KW-1185">Reference proteome</keyword>
<sequence length="349" mass="39671">MFEGNYESNFTACGGKEVFLGIDEAGRGCVLGAMVYACFYCPQDELENLKAMKVDDSKKLTEEQREAAFEAFMKQKDTFGWRIHSISPQEISAKMLRKRKVSLNDISHDAAADLIAAVCKEGVRVTQVFVDTVGKADLYEKKLQRMFPSVKITVREKADSLFPVVSAASILAKVTRDRALRSWPSPVRPNKRLKQLQLQQLQNLQQEQQLQQNKRPKRENAAAVAYNSPDEASEDEPEVTKETVYGTGYPGDRVTITFLKEYMDPVFGFPELVRWSWQTAKELFEKEGMPTVWYGEVEEEEGQEGEIPSTKQSRITSFFQLKPKSGAVIDRPKFFVRNRIELITAASRL</sequence>
<evidence type="ECO:0000256" key="1">
    <source>
        <dbReference type="ARBA" id="ARBA00000077"/>
    </source>
</evidence>
<dbReference type="SUPFAM" id="SSF53098">
    <property type="entry name" value="Ribonuclease H-like"/>
    <property type="match status" value="2"/>
</dbReference>
<dbReference type="OrthoDB" id="7462577at2759"/>
<dbReference type="InterPro" id="IPR001352">
    <property type="entry name" value="RNase_HII/HIII"/>
</dbReference>
<dbReference type="InterPro" id="IPR024567">
    <property type="entry name" value="RNase_HII/HIII_dom"/>
</dbReference>
<dbReference type="InterPro" id="IPR036397">
    <property type="entry name" value="RNaseH_sf"/>
</dbReference>
<evidence type="ECO:0000313" key="13">
    <source>
        <dbReference type="Proteomes" id="UP000030747"/>
    </source>
</evidence>
<evidence type="ECO:0000256" key="3">
    <source>
        <dbReference type="ARBA" id="ARBA00007058"/>
    </source>
</evidence>
<keyword evidence="6 8" id="KW-0255">Endonuclease</keyword>
<dbReference type="InterPro" id="IPR004649">
    <property type="entry name" value="RNase_H2_suA"/>
</dbReference>
<dbReference type="Gene3D" id="3.30.420.10">
    <property type="entry name" value="Ribonuclease H-like superfamily/Ribonuclease H"/>
    <property type="match status" value="1"/>
</dbReference>
<protein>
    <recommendedName>
        <fullName evidence="9">Ribonuclease</fullName>
        <ecNumber evidence="9">3.1.26.4</ecNumber>
    </recommendedName>
</protein>
<dbReference type="VEuPathDB" id="ToxoDB:ETH_00026710"/>
<dbReference type="FunFam" id="1.10.10.460:FF:000001">
    <property type="entry name" value="Ribonuclease"/>
    <property type="match status" value="1"/>
</dbReference>
<feature type="binding site" evidence="8">
    <location>
        <position position="131"/>
    </location>
    <ligand>
        <name>a divalent metal cation</name>
        <dbReference type="ChEBI" id="CHEBI:60240"/>
    </ligand>
</feature>
<keyword evidence="7 8" id="KW-0378">Hydrolase</keyword>
<evidence type="ECO:0000256" key="5">
    <source>
        <dbReference type="ARBA" id="ARBA00022723"/>
    </source>
</evidence>
<evidence type="ECO:0000256" key="4">
    <source>
        <dbReference type="ARBA" id="ARBA00022722"/>
    </source>
</evidence>
<dbReference type="GO" id="GO:0004523">
    <property type="term" value="F:RNA-DNA hybrid ribonuclease activity"/>
    <property type="evidence" value="ECO:0007669"/>
    <property type="project" value="UniProtKB-UniRule"/>
</dbReference>
<dbReference type="GeneID" id="25254438"/>
<evidence type="ECO:0000256" key="9">
    <source>
        <dbReference type="RuleBase" id="RU003515"/>
    </source>
</evidence>
<dbReference type="GO" id="GO:0032299">
    <property type="term" value="C:ribonuclease H2 complex"/>
    <property type="evidence" value="ECO:0007669"/>
    <property type="project" value="TreeGrafter"/>
</dbReference>
<organism evidence="12 13">
    <name type="scientific">Eimeria tenella</name>
    <name type="common">Coccidian parasite</name>
    <dbReference type="NCBI Taxonomy" id="5802"/>
    <lineage>
        <taxon>Eukaryota</taxon>
        <taxon>Sar</taxon>
        <taxon>Alveolata</taxon>
        <taxon>Apicomplexa</taxon>
        <taxon>Conoidasida</taxon>
        <taxon>Coccidia</taxon>
        <taxon>Eucoccidiorida</taxon>
        <taxon>Eimeriorina</taxon>
        <taxon>Eimeriidae</taxon>
        <taxon>Eimeria</taxon>
    </lineage>
</organism>
<reference evidence="12" key="2">
    <citation type="submission" date="2013-10" db="EMBL/GenBank/DDBJ databases">
        <authorList>
            <person name="Aslett M."/>
        </authorList>
    </citation>
    <scope>NUCLEOTIDE SEQUENCE [LARGE SCALE GENOMIC DNA]</scope>
    <source>
        <strain evidence="12">Houghton</strain>
    </source>
</reference>
<comment type="similarity">
    <text evidence="3">Belongs to the RNase HII family. Eukaryotic subfamily.</text>
</comment>
<dbReference type="Proteomes" id="UP000030747">
    <property type="component" value="Unassembled WGS sequence"/>
</dbReference>
<evidence type="ECO:0000256" key="2">
    <source>
        <dbReference type="ARBA" id="ARBA00001946"/>
    </source>
</evidence>
<feature type="binding site" evidence="8">
    <location>
        <position position="24"/>
    </location>
    <ligand>
        <name>a divalent metal cation</name>
        <dbReference type="ChEBI" id="CHEBI:60240"/>
    </ligand>
</feature>
<dbReference type="AlphaFoldDB" id="U6KKF2"/>
<dbReference type="PANTHER" id="PTHR10954:SF7">
    <property type="entry name" value="RIBONUCLEASE H2 SUBUNIT A"/>
    <property type="match status" value="1"/>
</dbReference>
<dbReference type="GO" id="GO:0043137">
    <property type="term" value="P:DNA replication, removal of RNA primer"/>
    <property type="evidence" value="ECO:0007669"/>
    <property type="project" value="TreeGrafter"/>
</dbReference>